<accession>A0ABU3VUJ3</accession>
<evidence type="ECO:0000256" key="1">
    <source>
        <dbReference type="SAM" id="SignalP"/>
    </source>
</evidence>
<dbReference type="InterPro" id="IPR029058">
    <property type="entry name" value="AB_hydrolase_fold"/>
</dbReference>
<dbReference type="EMBL" id="JAWIIJ010000002">
    <property type="protein sequence ID" value="MDV2077938.1"/>
    <property type="molecule type" value="Genomic_DNA"/>
</dbReference>
<feature type="domain" description="AB hydrolase-1" evidence="2">
    <location>
        <begin position="53"/>
        <end position="161"/>
    </location>
</feature>
<comment type="caution">
    <text evidence="3">The sequence shown here is derived from an EMBL/GenBank/DDBJ whole genome shotgun (WGS) entry which is preliminary data.</text>
</comment>
<dbReference type="Gene3D" id="3.40.50.1820">
    <property type="entry name" value="alpha/beta hydrolase"/>
    <property type="match status" value="1"/>
</dbReference>
<dbReference type="SUPFAM" id="SSF53474">
    <property type="entry name" value="alpha/beta-Hydrolases"/>
    <property type="match status" value="1"/>
</dbReference>
<reference evidence="3 4" key="1">
    <citation type="submission" date="2023-10" db="EMBL/GenBank/DDBJ databases">
        <title>Characteristics and mechanism of a salt-tolerant marine origin heterotrophic nitrifying- aerobic denitrifying bacteria Marinobacter xestospongiae HN1.</title>
        <authorList>
            <person name="Qi R."/>
        </authorList>
    </citation>
    <scope>NUCLEOTIDE SEQUENCE [LARGE SCALE GENOMIC DNA]</scope>
    <source>
        <strain evidence="3 4">HN1</strain>
    </source>
</reference>
<sequence>MNKLCSSLLLNTAIGLVAPATTMAAGSISICSVSGCSETASPWGWSRYADTRYPIVLAHGMAGFSRVGPLDYWYQIPQDLARNGADVFITQVASFESSEVRGEQLLRQVEDILAITGADRVNLIGHSHGSHSIRYVAGVAPDLVASATAIGGPNTGSPVADLVDDLRTSEVGDALELGPVLSSVLNGFFGLVGLLSGEAYEQDALAGLASLTTEGAADFNARFPAGMPALNDPCGQGAAETNGVRYYSWSGTRTLTNVADVSDYALSLTSLAFNGEANDGLVGRCSSHLGTVIRDNYRMNHLDEVNQMIGLTYLFETNPKSVFRVHANRLKQAGL</sequence>
<gene>
    <name evidence="3" type="ORF">RYS15_04555</name>
</gene>
<dbReference type="Proteomes" id="UP001269819">
    <property type="component" value="Unassembled WGS sequence"/>
</dbReference>
<dbReference type="Pfam" id="PF00561">
    <property type="entry name" value="Abhydrolase_1"/>
    <property type="match status" value="1"/>
</dbReference>
<name>A0ABU3VUJ3_9GAMM</name>
<protein>
    <submittedName>
        <fullName evidence="3">Triacylglycerol lipase</fullName>
    </submittedName>
</protein>
<organism evidence="3 4">
    <name type="scientific">Marinobacter xestospongiae</name>
    <dbReference type="NCBI Taxonomy" id="994319"/>
    <lineage>
        <taxon>Bacteria</taxon>
        <taxon>Pseudomonadati</taxon>
        <taxon>Pseudomonadota</taxon>
        <taxon>Gammaproteobacteria</taxon>
        <taxon>Pseudomonadales</taxon>
        <taxon>Marinobacteraceae</taxon>
        <taxon>Marinobacter</taxon>
    </lineage>
</organism>
<keyword evidence="1" id="KW-0732">Signal</keyword>
<feature type="signal peptide" evidence="1">
    <location>
        <begin position="1"/>
        <end position="24"/>
    </location>
</feature>
<evidence type="ECO:0000259" key="2">
    <source>
        <dbReference type="Pfam" id="PF00561"/>
    </source>
</evidence>
<evidence type="ECO:0000313" key="3">
    <source>
        <dbReference type="EMBL" id="MDV2077938.1"/>
    </source>
</evidence>
<evidence type="ECO:0000313" key="4">
    <source>
        <dbReference type="Proteomes" id="UP001269819"/>
    </source>
</evidence>
<proteinExistence type="predicted"/>
<keyword evidence="4" id="KW-1185">Reference proteome</keyword>
<feature type="chain" id="PRO_5045411227" evidence="1">
    <location>
        <begin position="25"/>
        <end position="335"/>
    </location>
</feature>
<dbReference type="InterPro" id="IPR000073">
    <property type="entry name" value="AB_hydrolase_1"/>
</dbReference>
<dbReference type="RefSeq" id="WP_316972799.1">
    <property type="nucleotide sequence ID" value="NZ_JAWIIJ010000002.1"/>
</dbReference>